<dbReference type="KEGG" id="olu:OSTLU_88658"/>
<protein>
    <recommendedName>
        <fullName evidence="3">aspartate--tRNA ligase</fullName>
        <ecNumber evidence="3">6.1.1.12</ecNumber>
    </recommendedName>
    <alternativeName>
        <fullName evidence="10">Aspartyl-tRNA synthetase</fullName>
    </alternativeName>
</protein>
<comment type="catalytic activity">
    <reaction evidence="11">
        <text>tRNA(Asp) + L-aspartate + ATP = L-aspartyl-tRNA(Asp) + AMP + diphosphate</text>
        <dbReference type="Rhea" id="RHEA:19649"/>
        <dbReference type="Rhea" id="RHEA-COMP:9660"/>
        <dbReference type="Rhea" id="RHEA-COMP:9678"/>
        <dbReference type="ChEBI" id="CHEBI:29991"/>
        <dbReference type="ChEBI" id="CHEBI:30616"/>
        <dbReference type="ChEBI" id="CHEBI:33019"/>
        <dbReference type="ChEBI" id="CHEBI:78442"/>
        <dbReference type="ChEBI" id="CHEBI:78516"/>
        <dbReference type="ChEBI" id="CHEBI:456215"/>
        <dbReference type="EC" id="6.1.1.12"/>
    </reaction>
</comment>
<keyword evidence="9" id="KW-0030">Aminoacyl-tRNA synthetase</keyword>
<reference evidence="13 14" key="1">
    <citation type="journal article" date="2007" name="Proc. Natl. Acad. Sci. U.S.A.">
        <title>The tiny eukaryote Ostreococcus provides genomic insights into the paradox of plankton speciation.</title>
        <authorList>
            <person name="Palenik B."/>
            <person name="Grimwood J."/>
            <person name="Aerts A."/>
            <person name="Rouze P."/>
            <person name="Salamov A."/>
            <person name="Putnam N."/>
            <person name="Dupont C."/>
            <person name="Jorgensen R."/>
            <person name="Derelle E."/>
            <person name="Rombauts S."/>
            <person name="Zhou K."/>
            <person name="Otillar R."/>
            <person name="Merchant S.S."/>
            <person name="Podell S."/>
            <person name="Gaasterland T."/>
            <person name="Napoli C."/>
            <person name="Gendler K."/>
            <person name="Manuell A."/>
            <person name="Tai V."/>
            <person name="Vallon O."/>
            <person name="Piganeau G."/>
            <person name="Jancek S."/>
            <person name="Heijde M."/>
            <person name="Jabbari K."/>
            <person name="Bowler C."/>
            <person name="Lohr M."/>
            <person name="Robbens S."/>
            <person name="Werner G."/>
            <person name="Dubchak I."/>
            <person name="Pazour G.J."/>
            <person name="Ren Q."/>
            <person name="Paulsen I."/>
            <person name="Delwiche C."/>
            <person name="Schmutz J."/>
            <person name="Rokhsar D."/>
            <person name="Van de Peer Y."/>
            <person name="Moreau H."/>
            <person name="Grigoriev I.V."/>
        </authorList>
    </citation>
    <scope>NUCLEOTIDE SEQUENCE [LARGE SCALE GENOMIC DNA]</scope>
    <source>
        <strain evidence="13 14">CCE9901</strain>
    </source>
</reference>
<dbReference type="OrthoDB" id="372395at2759"/>
<dbReference type="Pfam" id="PF01336">
    <property type="entry name" value="tRNA_anti-codon"/>
    <property type="match status" value="1"/>
</dbReference>
<dbReference type="GO" id="GO:0005829">
    <property type="term" value="C:cytosol"/>
    <property type="evidence" value="ECO:0007669"/>
    <property type="project" value="TreeGrafter"/>
</dbReference>
<evidence type="ECO:0000256" key="10">
    <source>
        <dbReference type="ARBA" id="ARBA00033155"/>
    </source>
</evidence>
<keyword evidence="6" id="KW-0547">Nucleotide-binding</keyword>
<dbReference type="AlphaFoldDB" id="A4S501"/>
<keyword evidence="4" id="KW-0963">Cytoplasm</keyword>
<dbReference type="PANTHER" id="PTHR43450">
    <property type="entry name" value="ASPARTYL-TRNA SYNTHETASE"/>
    <property type="match status" value="1"/>
</dbReference>
<dbReference type="Gene3D" id="2.40.50.140">
    <property type="entry name" value="Nucleic acid-binding proteins"/>
    <property type="match status" value="1"/>
</dbReference>
<dbReference type="InterPro" id="IPR004365">
    <property type="entry name" value="NA-bd_OB_tRNA"/>
</dbReference>
<accession>A4S501</accession>
<sequence length="491" mass="55252">MAALQAAPDALAHRYGDAEMVQSKEITGRAWTRVDALNETLKDREVLLRGRVHNVRGKGKSAFIVLRQQTATVQVTLFVDDVNVSKGMVKWASALARESVVDVKGLVVHPEVPIESCTQKEVEVVCREIHCISRSDPELPFLIEDASRPDSAFEAEDTQFVRVLQDTRLNNRVMDLRTPANNAIFKIQSGVGTLFREALLRRNFTEIHTPKLIAGASEGGAAVFKLDYMQVGPACLAQSPQLYKQMAIMGDLEGVFEIGPVFRAEDSNTHRHLCEFTGLDMEMTIKEHYDEVLDVLDELFVSMFDGLNERFKREIGVVNEQHPFEPLQYCRPSLRLTFEEGVKMLQEAGEEVDPLGDIGTETERVLGRLVKEKYGTDFYMLTRYPLNARPFYTMPAPDDPNYTNSFDIFIRGQEIISGAQRIHDPKLLAERAEACGIELPTIQPYIDSFKYGAMPHGGCGVGLERVAMLFLNLPNIRKTSMFPRDPKRLTP</sequence>
<dbReference type="CDD" id="cd04320">
    <property type="entry name" value="AspRS_cyto_N"/>
    <property type="match status" value="1"/>
</dbReference>
<dbReference type="PANTHER" id="PTHR43450:SF1">
    <property type="entry name" value="ASPARTATE--TRNA LIGASE, CYTOPLASMIC"/>
    <property type="match status" value="1"/>
</dbReference>
<dbReference type="Gramene" id="ABO98817">
    <property type="protein sequence ID" value="ABO98817"/>
    <property type="gene ID" value="OSTLU_88658"/>
</dbReference>
<evidence type="ECO:0000259" key="12">
    <source>
        <dbReference type="PROSITE" id="PS50862"/>
    </source>
</evidence>
<keyword evidence="14" id="KW-1185">Reference proteome</keyword>
<dbReference type="Pfam" id="PF00152">
    <property type="entry name" value="tRNA-synt_2"/>
    <property type="match status" value="1"/>
</dbReference>
<dbReference type="Gene3D" id="3.30.930.10">
    <property type="entry name" value="Bira Bifunctional Protein, Domain 2"/>
    <property type="match status" value="1"/>
</dbReference>
<evidence type="ECO:0000313" key="14">
    <source>
        <dbReference type="Proteomes" id="UP000001568"/>
    </source>
</evidence>
<dbReference type="GO" id="GO:0004815">
    <property type="term" value="F:aspartate-tRNA ligase activity"/>
    <property type="evidence" value="ECO:0007669"/>
    <property type="project" value="UniProtKB-EC"/>
</dbReference>
<dbReference type="InterPro" id="IPR004523">
    <property type="entry name" value="Asp-tRNA_synthase_2"/>
</dbReference>
<dbReference type="GeneID" id="5004536"/>
<evidence type="ECO:0000256" key="1">
    <source>
        <dbReference type="ARBA" id="ARBA00004496"/>
    </source>
</evidence>
<dbReference type="GO" id="GO:0006422">
    <property type="term" value="P:aspartyl-tRNA aminoacylation"/>
    <property type="evidence" value="ECO:0007669"/>
    <property type="project" value="InterPro"/>
</dbReference>
<dbReference type="CDD" id="cd00776">
    <property type="entry name" value="AsxRS_core"/>
    <property type="match status" value="1"/>
</dbReference>
<evidence type="ECO:0000256" key="9">
    <source>
        <dbReference type="ARBA" id="ARBA00023146"/>
    </source>
</evidence>
<dbReference type="NCBIfam" id="TIGR00458">
    <property type="entry name" value="aspS_nondisc"/>
    <property type="match status" value="1"/>
</dbReference>
<evidence type="ECO:0000256" key="6">
    <source>
        <dbReference type="ARBA" id="ARBA00022741"/>
    </source>
</evidence>
<keyword evidence="7" id="KW-0067">ATP-binding</keyword>
<keyword evidence="5" id="KW-0436">Ligase</keyword>
<dbReference type="PROSITE" id="PS50862">
    <property type="entry name" value="AA_TRNA_LIGASE_II"/>
    <property type="match status" value="1"/>
</dbReference>
<keyword evidence="8" id="KW-0648">Protein biosynthesis</keyword>
<comment type="subcellular location">
    <subcellularLocation>
        <location evidence="1">Cytoplasm</location>
    </subcellularLocation>
</comment>
<dbReference type="PRINTS" id="PR01042">
    <property type="entry name" value="TRNASYNTHASP"/>
</dbReference>
<dbReference type="HAMAP" id="MF_02075">
    <property type="entry name" value="Asp_tRNA_synth_type2"/>
    <property type="match status" value="1"/>
</dbReference>
<feature type="domain" description="Aminoacyl-transfer RNA synthetases class-II family profile" evidence="12">
    <location>
        <begin position="185"/>
        <end position="491"/>
    </location>
</feature>
<comment type="similarity">
    <text evidence="2">Belongs to the class-II aminoacyl-tRNA synthetase family. Type 2 subfamily.</text>
</comment>
<dbReference type="FunFam" id="2.40.50.140:FF:000132">
    <property type="entry name" value="Aspartyl-tRNA synthetase, cytoplasmic"/>
    <property type="match status" value="1"/>
</dbReference>
<dbReference type="RefSeq" id="XP_001420524.1">
    <property type="nucleotide sequence ID" value="XM_001420487.1"/>
</dbReference>
<dbReference type="EC" id="6.1.1.12" evidence="3"/>
<dbReference type="SUPFAM" id="SSF55681">
    <property type="entry name" value="Class II aaRS and biotin synthetases"/>
    <property type="match status" value="1"/>
</dbReference>
<dbReference type="OMA" id="WVHEIRD"/>
<dbReference type="InterPro" id="IPR012340">
    <property type="entry name" value="NA-bd_OB-fold"/>
</dbReference>
<dbReference type="EMBL" id="CP000591">
    <property type="protein sequence ID" value="ABO98817.1"/>
    <property type="molecule type" value="Genomic_DNA"/>
</dbReference>
<evidence type="ECO:0000256" key="5">
    <source>
        <dbReference type="ARBA" id="ARBA00022598"/>
    </source>
</evidence>
<gene>
    <name evidence="13" type="ORF">OSTLU_88658</name>
</gene>
<dbReference type="InterPro" id="IPR004364">
    <property type="entry name" value="Aa-tRNA-synt_II"/>
</dbReference>
<proteinExistence type="inferred from homology"/>
<dbReference type="GO" id="GO:0005524">
    <property type="term" value="F:ATP binding"/>
    <property type="evidence" value="ECO:0007669"/>
    <property type="project" value="UniProtKB-KW"/>
</dbReference>
<evidence type="ECO:0000256" key="4">
    <source>
        <dbReference type="ARBA" id="ARBA00022490"/>
    </source>
</evidence>
<dbReference type="GO" id="GO:0017101">
    <property type="term" value="C:aminoacyl-tRNA synthetase multienzyme complex"/>
    <property type="evidence" value="ECO:0007669"/>
    <property type="project" value="TreeGrafter"/>
</dbReference>
<evidence type="ECO:0000256" key="2">
    <source>
        <dbReference type="ARBA" id="ARBA00005312"/>
    </source>
</evidence>
<dbReference type="NCBIfam" id="NF003483">
    <property type="entry name" value="PRK05159.1"/>
    <property type="match status" value="1"/>
</dbReference>
<evidence type="ECO:0000313" key="13">
    <source>
        <dbReference type="EMBL" id="ABO98817.1"/>
    </source>
</evidence>
<dbReference type="HOGENOM" id="CLU_004553_2_1_1"/>
<evidence type="ECO:0000256" key="11">
    <source>
        <dbReference type="ARBA" id="ARBA00047904"/>
    </source>
</evidence>
<organism evidence="13 14">
    <name type="scientific">Ostreococcus lucimarinus (strain CCE9901)</name>
    <dbReference type="NCBI Taxonomy" id="436017"/>
    <lineage>
        <taxon>Eukaryota</taxon>
        <taxon>Viridiplantae</taxon>
        <taxon>Chlorophyta</taxon>
        <taxon>Mamiellophyceae</taxon>
        <taxon>Mamiellales</taxon>
        <taxon>Bathycoccaceae</taxon>
        <taxon>Ostreococcus</taxon>
    </lineage>
</organism>
<dbReference type="SUPFAM" id="SSF50249">
    <property type="entry name" value="Nucleic acid-binding proteins"/>
    <property type="match status" value="1"/>
</dbReference>
<dbReference type="InterPro" id="IPR002312">
    <property type="entry name" value="Asp/Asn-tRNA-synth_IIb"/>
</dbReference>
<evidence type="ECO:0000256" key="8">
    <source>
        <dbReference type="ARBA" id="ARBA00022917"/>
    </source>
</evidence>
<dbReference type="FunFam" id="3.30.930.10:FF:000013">
    <property type="entry name" value="Aspartate--tRNA ligase, cytoplasmic"/>
    <property type="match status" value="1"/>
</dbReference>
<name>A4S501_OSTLU</name>
<evidence type="ECO:0000256" key="7">
    <source>
        <dbReference type="ARBA" id="ARBA00022840"/>
    </source>
</evidence>
<evidence type="ECO:0000256" key="3">
    <source>
        <dbReference type="ARBA" id="ARBA00012841"/>
    </source>
</evidence>
<dbReference type="GO" id="GO:0003723">
    <property type="term" value="F:RNA binding"/>
    <property type="evidence" value="ECO:0007669"/>
    <property type="project" value="TreeGrafter"/>
</dbReference>
<dbReference type="InterPro" id="IPR045864">
    <property type="entry name" value="aa-tRNA-synth_II/BPL/LPL"/>
</dbReference>
<dbReference type="eggNOG" id="KOG0556">
    <property type="taxonomic scope" value="Eukaryota"/>
</dbReference>
<dbReference type="InterPro" id="IPR006195">
    <property type="entry name" value="aa-tRNA-synth_II"/>
</dbReference>
<dbReference type="STRING" id="436017.A4S501"/>
<dbReference type="Proteomes" id="UP000001568">
    <property type="component" value="Chromosome 11"/>
</dbReference>